<comment type="function">
    <text evidence="4">In the first step of glycine, betaine and sarcosine reductases, the substrate is bound to component PB via a Schiff base intermediate. Then the PB-activated substrate is nucleophilically attacked by the selenol anion of component PA to transform it to a carboxymethylated selenoether and the respective amine. By action of component PC, acetyl phosphate is formed, leaving component PA in its oxidized state. Finally component PA becomes reduced by the thioredoxin system to start a new catalytic cycle of reductive deamination.</text>
</comment>
<keyword evidence="3" id="KW-0560">Oxidoreductase</keyword>
<evidence type="ECO:0000256" key="1">
    <source>
        <dbReference type="ARBA" id="ARBA00010866"/>
    </source>
</evidence>
<dbReference type="GO" id="GO:0030699">
    <property type="term" value="F:glycine reductase activity"/>
    <property type="evidence" value="ECO:0007669"/>
    <property type="project" value="UniProtKB-EC"/>
</dbReference>
<dbReference type="Proteomes" id="UP001164733">
    <property type="component" value="Chromosome"/>
</dbReference>
<proteinExistence type="inferred from homology"/>
<dbReference type="GO" id="GO:0033794">
    <property type="term" value="F:sarcosine reductase activity"/>
    <property type="evidence" value="ECO:0007669"/>
    <property type="project" value="UniProtKB-EC"/>
</dbReference>
<comment type="catalytic activity">
    <reaction evidence="6">
        <text>acetyl phosphate + [thioredoxin]-disulfide + NH4(+) + H2O = [thioredoxin]-dithiol + glycine + phosphate + H(+)</text>
        <dbReference type="Rhea" id="RHEA:12232"/>
        <dbReference type="Rhea" id="RHEA-COMP:10698"/>
        <dbReference type="Rhea" id="RHEA-COMP:10700"/>
        <dbReference type="ChEBI" id="CHEBI:15377"/>
        <dbReference type="ChEBI" id="CHEBI:15378"/>
        <dbReference type="ChEBI" id="CHEBI:22191"/>
        <dbReference type="ChEBI" id="CHEBI:28938"/>
        <dbReference type="ChEBI" id="CHEBI:29950"/>
        <dbReference type="ChEBI" id="CHEBI:43474"/>
        <dbReference type="ChEBI" id="CHEBI:50058"/>
        <dbReference type="ChEBI" id="CHEBI:57305"/>
        <dbReference type="EC" id="1.21.4.2"/>
    </reaction>
</comment>
<dbReference type="EMBL" id="CP086239">
    <property type="protein sequence ID" value="WAG60224.1"/>
    <property type="molecule type" value="Genomic_DNA"/>
</dbReference>
<evidence type="ECO:0000256" key="5">
    <source>
        <dbReference type="ARBA" id="ARBA00025846"/>
    </source>
</evidence>
<evidence type="ECO:0000256" key="8">
    <source>
        <dbReference type="ARBA" id="ARBA00048720"/>
    </source>
</evidence>
<gene>
    <name evidence="9" type="ORF">LL038_22225</name>
</gene>
<evidence type="ECO:0000256" key="4">
    <source>
        <dbReference type="ARBA" id="ARBA00025583"/>
    </source>
</evidence>
<accession>A0AA47EHD3</accession>
<organism evidence="9 10">
    <name type="scientific">Clostridium estertheticum</name>
    <dbReference type="NCBI Taxonomy" id="238834"/>
    <lineage>
        <taxon>Bacteria</taxon>
        <taxon>Bacillati</taxon>
        <taxon>Bacillota</taxon>
        <taxon>Clostridia</taxon>
        <taxon>Eubacteriales</taxon>
        <taxon>Clostridiaceae</taxon>
        <taxon>Clostridium</taxon>
    </lineage>
</organism>
<dbReference type="GO" id="GO:0033795">
    <property type="term" value="F:betaine reductase activity"/>
    <property type="evidence" value="ECO:0007669"/>
    <property type="project" value="UniProtKB-EC"/>
</dbReference>
<reference evidence="9" key="1">
    <citation type="submission" date="2021-11" db="EMBL/GenBank/DDBJ databases">
        <title>Clostridia strains as spoilage organisms.</title>
        <authorList>
            <person name="Wambui J."/>
            <person name="Stevens M.J.A."/>
            <person name="Stephan R."/>
        </authorList>
    </citation>
    <scope>NUCLEOTIDE SEQUENCE</scope>
    <source>
        <strain evidence="9">CF009</strain>
    </source>
</reference>
<dbReference type="NCBIfam" id="NF040748">
    <property type="entry name" value="reduct_selen_A"/>
    <property type="match status" value="1"/>
</dbReference>
<dbReference type="PIRSF" id="PIRSF000181">
    <property type="entry name" value="Grc_selenoprot_A"/>
    <property type="match status" value="1"/>
</dbReference>
<keyword evidence="2" id="KW-0712">Selenocysteine</keyword>
<comment type="similarity">
    <text evidence="1">Belongs to the GrdA family.</text>
</comment>
<dbReference type="InterPro" id="IPR006812">
    <property type="entry name" value="GRDA"/>
</dbReference>
<dbReference type="AlphaFoldDB" id="A0AA47EHD3"/>
<protein>
    <submittedName>
        <fullName evidence="9">Glycine/sarcosine/betaine reductase complex selenoprotein A</fullName>
    </submittedName>
</protein>
<name>A0AA47EHD3_9CLOT</name>
<evidence type="ECO:0000256" key="2">
    <source>
        <dbReference type="ARBA" id="ARBA00022933"/>
    </source>
</evidence>
<dbReference type="GO" id="GO:0030700">
    <property type="term" value="C:glycine reductase complex"/>
    <property type="evidence" value="ECO:0007669"/>
    <property type="project" value="InterPro"/>
</dbReference>
<dbReference type="Pfam" id="PF04723">
    <property type="entry name" value="GRDA"/>
    <property type="match status" value="1"/>
</dbReference>
<evidence type="ECO:0000256" key="6">
    <source>
        <dbReference type="ARBA" id="ARBA00047603"/>
    </source>
</evidence>
<sequence length="160" mass="17251">MKMFKSKKVIIIGDRDGIPGPAIEACIKSAKAQVVFSTTKCFSCSLAGAMDIELQQVVKDLTSKFGAENLVVIIGGAEAETSGITAETIAAGDPTFVGPLAGIALGLPVYHIFEPEIKEAFIKSVYDEQCSVMEMILDIDEIIIEVKSFRDKFCKVSLKQ</sequence>
<evidence type="ECO:0000313" key="9">
    <source>
        <dbReference type="EMBL" id="WAG60224.1"/>
    </source>
</evidence>
<evidence type="ECO:0000256" key="3">
    <source>
        <dbReference type="ARBA" id="ARBA00023002"/>
    </source>
</evidence>
<evidence type="ECO:0000256" key="7">
    <source>
        <dbReference type="ARBA" id="ARBA00048189"/>
    </source>
</evidence>
<dbReference type="RefSeq" id="WP_216120821.1">
    <property type="nucleotide sequence ID" value="NZ_CP086239.1"/>
</dbReference>
<comment type="catalytic activity">
    <reaction evidence="7">
        <text>acetyl phosphate + trimethylamine + [thioredoxin]-disulfide + H2O = glycine betaine + [thioredoxin]-dithiol + phosphate + H(+)</text>
        <dbReference type="Rhea" id="RHEA:11848"/>
        <dbReference type="Rhea" id="RHEA-COMP:10698"/>
        <dbReference type="Rhea" id="RHEA-COMP:10700"/>
        <dbReference type="ChEBI" id="CHEBI:15377"/>
        <dbReference type="ChEBI" id="CHEBI:15378"/>
        <dbReference type="ChEBI" id="CHEBI:17750"/>
        <dbReference type="ChEBI" id="CHEBI:22191"/>
        <dbReference type="ChEBI" id="CHEBI:29950"/>
        <dbReference type="ChEBI" id="CHEBI:43474"/>
        <dbReference type="ChEBI" id="CHEBI:50058"/>
        <dbReference type="ChEBI" id="CHEBI:58389"/>
        <dbReference type="EC" id="1.21.4.4"/>
    </reaction>
</comment>
<comment type="catalytic activity">
    <reaction evidence="8">
        <text>acetyl phosphate + methylamine + [thioredoxin]-disulfide + H2O = sarcosine + [thioredoxin]-dithiol + phosphate + H(+)</text>
        <dbReference type="Rhea" id="RHEA:12825"/>
        <dbReference type="Rhea" id="RHEA-COMP:10698"/>
        <dbReference type="Rhea" id="RHEA-COMP:10700"/>
        <dbReference type="ChEBI" id="CHEBI:15377"/>
        <dbReference type="ChEBI" id="CHEBI:15378"/>
        <dbReference type="ChEBI" id="CHEBI:22191"/>
        <dbReference type="ChEBI" id="CHEBI:29950"/>
        <dbReference type="ChEBI" id="CHEBI:43474"/>
        <dbReference type="ChEBI" id="CHEBI:50058"/>
        <dbReference type="ChEBI" id="CHEBI:57433"/>
        <dbReference type="ChEBI" id="CHEBI:59338"/>
        <dbReference type="EC" id="1.21.4.3"/>
    </reaction>
</comment>
<comment type="subunit">
    <text evidence="5">Monomer. Component of the glycine, sarcosine and betaine reductase complexes, together with components B and C.</text>
</comment>
<evidence type="ECO:0000313" key="10">
    <source>
        <dbReference type="Proteomes" id="UP001164733"/>
    </source>
</evidence>